<keyword evidence="2" id="KW-0805">Transcription regulation</keyword>
<evidence type="ECO:0000313" key="7">
    <source>
        <dbReference type="Proteomes" id="UP001500051"/>
    </source>
</evidence>
<accession>A0ABP7DLR5</accession>
<evidence type="ECO:0000256" key="3">
    <source>
        <dbReference type="ARBA" id="ARBA00023125"/>
    </source>
</evidence>
<dbReference type="Gene3D" id="3.40.190.10">
    <property type="entry name" value="Periplasmic binding protein-like II"/>
    <property type="match status" value="2"/>
</dbReference>
<dbReference type="Pfam" id="PF00126">
    <property type="entry name" value="HTH_1"/>
    <property type="match status" value="1"/>
</dbReference>
<proteinExistence type="inferred from homology"/>
<dbReference type="Pfam" id="PF03466">
    <property type="entry name" value="LysR_substrate"/>
    <property type="match status" value="1"/>
</dbReference>
<organism evidence="6 7">
    <name type="scientific">Microlunatus aurantiacus</name>
    <dbReference type="NCBI Taxonomy" id="446786"/>
    <lineage>
        <taxon>Bacteria</taxon>
        <taxon>Bacillati</taxon>
        <taxon>Actinomycetota</taxon>
        <taxon>Actinomycetes</taxon>
        <taxon>Propionibacteriales</taxon>
        <taxon>Propionibacteriaceae</taxon>
        <taxon>Microlunatus</taxon>
    </lineage>
</organism>
<keyword evidence="4" id="KW-0804">Transcription</keyword>
<reference evidence="7" key="1">
    <citation type="journal article" date="2019" name="Int. J. Syst. Evol. Microbiol.">
        <title>The Global Catalogue of Microorganisms (GCM) 10K type strain sequencing project: providing services to taxonomists for standard genome sequencing and annotation.</title>
        <authorList>
            <consortium name="The Broad Institute Genomics Platform"/>
            <consortium name="The Broad Institute Genome Sequencing Center for Infectious Disease"/>
            <person name="Wu L."/>
            <person name="Ma J."/>
        </authorList>
    </citation>
    <scope>NUCLEOTIDE SEQUENCE [LARGE SCALE GENOMIC DNA]</scope>
    <source>
        <strain evidence="7">JCM 16548</strain>
    </source>
</reference>
<dbReference type="RefSeq" id="WP_344812683.1">
    <property type="nucleotide sequence ID" value="NZ_BAAAYX010000009.1"/>
</dbReference>
<name>A0ABP7DLR5_9ACTN</name>
<keyword evidence="3" id="KW-0238">DNA-binding</keyword>
<evidence type="ECO:0000256" key="1">
    <source>
        <dbReference type="ARBA" id="ARBA00009437"/>
    </source>
</evidence>
<protein>
    <submittedName>
        <fullName evidence="6">LysR family transcriptional regulator</fullName>
    </submittedName>
</protein>
<gene>
    <name evidence="6" type="ORF">GCM10022204_24880</name>
</gene>
<sequence>MGWEWGQLQLIRELADRGSVTAVAAATHRTPSAVSQQLKAIQRQAGIPLVEHVGRGLRLTDAGRALAASAGGVATALAEADATWDAFLGRTAGTVRLASFFSAGELLVPGLVERLSAYPELTVETFDEDVATADFAALVVDYDLVVAHRPDDTEPATDTGVRVTPLLREPLDVAVALDHRLAGREQVEPAELVGEAWIAPPPEFPIEQAVRALAARAGAPARIVRRTTHLPLMEGLVARGQGIALLPRYSTQEHASGRFVLVPVTGIRAGRLIEVLSRPERAARRAVRVVLAALQDEAHRIARGGAPG</sequence>
<keyword evidence="7" id="KW-1185">Reference proteome</keyword>
<dbReference type="PROSITE" id="PS50931">
    <property type="entry name" value="HTH_LYSR"/>
    <property type="match status" value="1"/>
</dbReference>
<evidence type="ECO:0000313" key="6">
    <source>
        <dbReference type="EMBL" id="GAA3706194.1"/>
    </source>
</evidence>
<dbReference type="SUPFAM" id="SSF46785">
    <property type="entry name" value="Winged helix' DNA-binding domain"/>
    <property type="match status" value="1"/>
</dbReference>
<dbReference type="InterPro" id="IPR036390">
    <property type="entry name" value="WH_DNA-bd_sf"/>
</dbReference>
<dbReference type="Proteomes" id="UP001500051">
    <property type="component" value="Unassembled WGS sequence"/>
</dbReference>
<evidence type="ECO:0000256" key="2">
    <source>
        <dbReference type="ARBA" id="ARBA00023015"/>
    </source>
</evidence>
<evidence type="ECO:0000256" key="4">
    <source>
        <dbReference type="ARBA" id="ARBA00023163"/>
    </source>
</evidence>
<dbReference type="EMBL" id="BAAAYX010000009">
    <property type="protein sequence ID" value="GAA3706194.1"/>
    <property type="molecule type" value="Genomic_DNA"/>
</dbReference>
<dbReference type="CDD" id="cd05466">
    <property type="entry name" value="PBP2_LTTR_substrate"/>
    <property type="match status" value="1"/>
</dbReference>
<dbReference type="InterPro" id="IPR050950">
    <property type="entry name" value="HTH-type_LysR_regulators"/>
</dbReference>
<dbReference type="PANTHER" id="PTHR30419:SF8">
    <property type="entry name" value="NITROGEN ASSIMILATION TRANSCRIPTIONAL ACTIVATOR-RELATED"/>
    <property type="match status" value="1"/>
</dbReference>
<evidence type="ECO:0000259" key="5">
    <source>
        <dbReference type="PROSITE" id="PS50931"/>
    </source>
</evidence>
<dbReference type="InterPro" id="IPR036388">
    <property type="entry name" value="WH-like_DNA-bd_sf"/>
</dbReference>
<dbReference type="Gene3D" id="1.10.10.10">
    <property type="entry name" value="Winged helix-like DNA-binding domain superfamily/Winged helix DNA-binding domain"/>
    <property type="match status" value="1"/>
</dbReference>
<dbReference type="SUPFAM" id="SSF53850">
    <property type="entry name" value="Periplasmic binding protein-like II"/>
    <property type="match status" value="1"/>
</dbReference>
<comment type="caution">
    <text evidence="6">The sequence shown here is derived from an EMBL/GenBank/DDBJ whole genome shotgun (WGS) entry which is preliminary data.</text>
</comment>
<comment type="similarity">
    <text evidence="1">Belongs to the LysR transcriptional regulatory family.</text>
</comment>
<dbReference type="InterPro" id="IPR000847">
    <property type="entry name" value="LysR_HTH_N"/>
</dbReference>
<dbReference type="PANTHER" id="PTHR30419">
    <property type="entry name" value="HTH-TYPE TRANSCRIPTIONAL REGULATOR YBHD"/>
    <property type="match status" value="1"/>
</dbReference>
<dbReference type="InterPro" id="IPR005119">
    <property type="entry name" value="LysR_subst-bd"/>
</dbReference>
<feature type="domain" description="HTH lysR-type" evidence="5">
    <location>
        <begin position="3"/>
        <end position="60"/>
    </location>
</feature>